<sequence length="52" mass="6043">MPSYYKKIDVEEQMLFDSEIARDIKSKNETKENTNVNNKNLISKGPDPEPWG</sequence>
<gene>
    <name evidence="2" type="ORF">CSC2_17480</name>
</gene>
<dbReference type="EMBL" id="BMBA01000001">
    <property type="protein sequence ID" value="GFZ31222.1"/>
    <property type="molecule type" value="Genomic_DNA"/>
</dbReference>
<name>A0ABQ1E8V3_9CLOT</name>
<dbReference type="Proteomes" id="UP000663802">
    <property type="component" value="Unassembled WGS sequence"/>
</dbReference>
<dbReference type="RefSeq" id="WP_206869359.1">
    <property type="nucleotide sequence ID" value="NZ_BMBA01000001.1"/>
</dbReference>
<evidence type="ECO:0000256" key="1">
    <source>
        <dbReference type="SAM" id="MobiDB-lite"/>
    </source>
</evidence>
<evidence type="ECO:0000313" key="2">
    <source>
        <dbReference type="EMBL" id="GFZ31222.1"/>
    </source>
</evidence>
<evidence type="ECO:0000313" key="3">
    <source>
        <dbReference type="Proteomes" id="UP000663802"/>
    </source>
</evidence>
<comment type="caution">
    <text evidence="2">The sequence shown here is derived from an EMBL/GenBank/DDBJ whole genome shotgun (WGS) entry which is preliminary data.</text>
</comment>
<accession>A0ABQ1E8V3</accession>
<protein>
    <submittedName>
        <fullName evidence="2">Uncharacterized protein</fullName>
    </submittedName>
</protein>
<organism evidence="2 3">
    <name type="scientific">Clostridium zeae</name>
    <dbReference type="NCBI Taxonomy" id="2759022"/>
    <lineage>
        <taxon>Bacteria</taxon>
        <taxon>Bacillati</taxon>
        <taxon>Bacillota</taxon>
        <taxon>Clostridia</taxon>
        <taxon>Eubacteriales</taxon>
        <taxon>Clostridiaceae</taxon>
        <taxon>Clostridium</taxon>
    </lineage>
</organism>
<feature type="region of interest" description="Disordered" evidence="1">
    <location>
        <begin position="26"/>
        <end position="52"/>
    </location>
</feature>
<proteinExistence type="predicted"/>
<reference evidence="2 3" key="1">
    <citation type="journal article" date="2021" name="Int. J. Syst. Evol. Microbiol.">
        <title>Clostridium zeae sp. nov., isolated from corn silage.</title>
        <authorList>
            <person name="Kobayashi H."/>
            <person name="Tanizawa Y."/>
            <person name="Yagura M."/>
            <person name="Sakamoto M."/>
            <person name="Ohkuma M."/>
            <person name="Tohno M."/>
        </authorList>
    </citation>
    <scope>NUCLEOTIDE SEQUENCE [LARGE SCALE GENOMIC DNA]</scope>
    <source>
        <strain evidence="2 3">CSC2</strain>
    </source>
</reference>
<keyword evidence="3" id="KW-1185">Reference proteome</keyword>